<dbReference type="PANTHER" id="PTHR35867:SF1">
    <property type="entry name" value="PROTEIN RSEC"/>
    <property type="match status" value="1"/>
</dbReference>
<dbReference type="PIRSF" id="PIRSF004923">
    <property type="entry name" value="RseC"/>
    <property type="match status" value="1"/>
</dbReference>
<organism evidence="2 3">
    <name type="scientific">Deefgea piscis</name>
    <dbReference type="NCBI Taxonomy" id="2739061"/>
    <lineage>
        <taxon>Bacteria</taxon>
        <taxon>Pseudomonadati</taxon>
        <taxon>Pseudomonadota</taxon>
        <taxon>Betaproteobacteria</taxon>
        <taxon>Neisseriales</taxon>
        <taxon>Chitinibacteraceae</taxon>
        <taxon>Deefgea</taxon>
    </lineage>
</organism>
<feature type="transmembrane region" description="Helical" evidence="1">
    <location>
        <begin position="107"/>
        <end position="126"/>
    </location>
</feature>
<accession>A0A6M8SRI7</accession>
<dbReference type="InterPro" id="IPR007359">
    <property type="entry name" value="SigmaE_reg_RseC_MucC"/>
</dbReference>
<dbReference type="EMBL" id="CP054143">
    <property type="protein sequence ID" value="QKJ67805.1"/>
    <property type="molecule type" value="Genomic_DNA"/>
</dbReference>
<dbReference type="KEGG" id="dee:HQN60_14340"/>
<feature type="transmembrane region" description="Helical" evidence="1">
    <location>
        <begin position="79"/>
        <end position="101"/>
    </location>
</feature>
<protein>
    <submittedName>
        <fullName evidence="2">SoxR reducing system RseC family protein</fullName>
    </submittedName>
</protein>
<dbReference type="PANTHER" id="PTHR35867">
    <property type="entry name" value="PROTEIN RSEC"/>
    <property type="match status" value="1"/>
</dbReference>
<keyword evidence="1" id="KW-0812">Transmembrane</keyword>
<sequence>MIITEAQVERCEGGQAWVKIRPRSPCGNCDPKYGCKSVAITRLFGQGQESYPVQNQLGAKASDWVKVAVNDGVLLQSALWGYGLPLLLLLLGAALALLVAPAAWSELASLLGAALGFVIAFVVLRWRNAKMQAFQPRVVEIMSATSGSTMCAGRQ</sequence>
<dbReference type="Proteomes" id="UP000504844">
    <property type="component" value="Chromosome"/>
</dbReference>
<evidence type="ECO:0000256" key="1">
    <source>
        <dbReference type="SAM" id="Phobius"/>
    </source>
</evidence>
<keyword evidence="1" id="KW-0472">Membrane</keyword>
<reference evidence="2 3" key="1">
    <citation type="submission" date="2020-05" db="EMBL/GenBank/DDBJ databases">
        <title>Complete genome sequence of Deefgea sp. D17.</title>
        <authorList>
            <person name="Bae J.-W."/>
            <person name="Han J.E."/>
        </authorList>
    </citation>
    <scope>NUCLEOTIDE SEQUENCE [LARGE SCALE GENOMIC DNA]</scope>
    <source>
        <strain evidence="2 3">D17</strain>
    </source>
</reference>
<name>A0A6M8SRI7_9NEIS</name>
<evidence type="ECO:0000313" key="3">
    <source>
        <dbReference type="Proteomes" id="UP000504844"/>
    </source>
</evidence>
<dbReference type="RefSeq" id="WP_173534306.1">
    <property type="nucleotide sequence ID" value="NZ_CP054143.1"/>
</dbReference>
<proteinExistence type="predicted"/>
<dbReference type="AlphaFoldDB" id="A0A6M8SRI7"/>
<dbReference type="InterPro" id="IPR026268">
    <property type="entry name" value="RseC"/>
</dbReference>
<dbReference type="Pfam" id="PF04246">
    <property type="entry name" value="RseC_MucC"/>
    <property type="match status" value="1"/>
</dbReference>
<keyword evidence="1" id="KW-1133">Transmembrane helix</keyword>
<evidence type="ECO:0000313" key="2">
    <source>
        <dbReference type="EMBL" id="QKJ67805.1"/>
    </source>
</evidence>
<gene>
    <name evidence="2" type="ORF">HQN60_14340</name>
</gene>
<keyword evidence="3" id="KW-1185">Reference proteome</keyword>